<protein>
    <submittedName>
        <fullName evidence="2">Uncharacterized protein</fullName>
    </submittedName>
</protein>
<sequence length="109" mass="12672">MCMSSEYIFLMMLILGLSNSKHLINVYLKLLIEELQNLWHVGVLTQDSAKNETFTMLSTLMWIVNDLPAYGMTFGWSTIAVMGRPVCVKDTRALYLQKNRKLCYFDCHR</sequence>
<dbReference type="Pfam" id="PF02992">
    <property type="entry name" value="Transposase_21"/>
    <property type="match status" value="1"/>
</dbReference>
<dbReference type="InterPro" id="IPR004242">
    <property type="entry name" value="Transposase_21"/>
</dbReference>
<feature type="signal peptide" evidence="1">
    <location>
        <begin position="1"/>
        <end position="20"/>
    </location>
</feature>
<reference evidence="2" key="2">
    <citation type="journal article" date="2024" name="Plant">
        <title>Genomic evolution and insights into agronomic trait innovations of Sesamum species.</title>
        <authorList>
            <person name="Miao H."/>
            <person name="Wang L."/>
            <person name="Qu L."/>
            <person name="Liu H."/>
            <person name="Sun Y."/>
            <person name="Le M."/>
            <person name="Wang Q."/>
            <person name="Wei S."/>
            <person name="Zheng Y."/>
            <person name="Lin W."/>
            <person name="Duan Y."/>
            <person name="Cao H."/>
            <person name="Xiong S."/>
            <person name="Wang X."/>
            <person name="Wei L."/>
            <person name="Li C."/>
            <person name="Ma Q."/>
            <person name="Ju M."/>
            <person name="Zhao R."/>
            <person name="Li G."/>
            <person name="Mu C."/>
            <person name="Tian Q."/>
            <person name="Mei H."/>
            <person name="Zhang T."/>
            <person name="Gao T."/>
            <person name="Zhang H."/>
        </authorList>
    </citation>
    <scope>NUCLEOTIDE SEQUENCE</scope>
    <source>
        <strain evidence="2">G02</strain>
    </source>
</reference>
<evidence type="ECO:0000256" key="1">
    <source>
        <dbReference type="SAM" id="SignalP"/>
    </source>
</evidence>
<comment type="caution">
    <text evidence="2">The sequence shown here is derived from an EMBL/GenBank/DDBJ whole genome shotgun (WGS) entry which is preliminary data.</text>
</comment>
<dbReference type="PANTHER" id="PTHR10775">
    <property type="entry name" value="OS08G0208400 PROTEIN"/>
    <property type="match status" value="1"/>
</dbReference>
<dbReference type="AlphaFoldDB" id="A0AAW2QI04"/>
<evidence type="ECO:0000313" key="2">
    <source>
        <dbReference type="EMBL" id="KAL0367492.1"/>
    </source>
</evidence>
<dbReference type="EMBL" id="JACGWJ010000015">
    <property type="protein sequence ID" value="KAL0367492.1"/>
    <property type="molecule type" value="Genomic_DNA"/>
</dbReference>
<gene>
    <name evidence="2" type="ORF">Sradi_3639300</name>
</gene>
<name>A0AAW2QI04_SESRA</name>
<reference evidence="2" key="1">
    <citation type="submission" date="2020-06" db="EMBL/GenBank/DDBJ databases">
        <authorList>
            <person name="Li T."/>
            <person name="Hu X."/>
            <person name="Zhang T."/>
            <person name="Song X."/>
            <person name="Zhang H."/>
            <person name="Dai N."/>
            <person name="Sheng W."/>
            <person name="Hou X."/>
            <person name="Wei L."/>
        </authorList>
    </citation>
    <scope>NUCLEOTIDE SEQUENCE</scope>
    <source>
        <strain evidence="2">G02</strain>
        <tissue evidence="2">Leaf</tissue>
    </source>
</reference>
<dbReference type="PANTHER" id="PTHR10775:SF188">
    <property type="entry name" value="TRANSPOSASE-ASSOCIATED DOMAIN-CONTAINING PROTEIN"/>
    <property type="match status" value="1"/>
</dbReference>
<organism evidence="2">
    <name type="scientific">Sesamum radiatum</name>
    <name type="common">Black benniseed</name>
    <dbReference type="NCBI Taxonomy" id="300843"/>
    <lineage>
        <taxon>Eukaryota</taxon>
        <taxon>Viridiplantae</taxon>
        <taxon>Streptophyta</taxon>
        <taxon>Embryophyta</taxon>
        <taxon>Tracheophyta</taxon>
        <taxon>Spermatophyta</taxon>
        <taxon>Magnoliopsida</taxon>
        <taxon>eudicotyledons</taxon>
        <taxon>Gunneridae</taxon>
        <taxon>Pentapetalae</taxon>
        <taxon>asterids</taxon>
        <taxon>lamiids</taxon>
        <taxon>Lamiales</taxon>
        <taxon>Pedaliaceae</taxon>
        <taxon>Sesamum</taxon>
    </lineage>
</organism>
<feature type="chain" id="PRO_5043632402" evidence="1">
    <location>
        <begin position="21"/>
        <end position="109"/>
    </location>
</feature>
<accession>A0AAW2QI04</accession>
<proteinExistence type="predicted"/>
<keyword evidence="1" id="KW-0732">Signal</keyword>